<evidence type="ECO:0000256" key="3">
    <source>
        <dbReference type="ARBA" id="ARBA00022679"/>
    </source>
</evidence>
<evidence type="ECO:0000256" key="9">
    <source>
        <dbReference type="RuleBase" id="RU364020"/>
    </source>
</evidence>
<gene>
    <name evidence="11" type="primary">LOC100374664</name>
</gene>
<accession>A0ABM0GKD3</accession>
<organism evidence="10 11">
    <name type="scientific">Saccoglossus kowalevskii</name>
    <name type="common">Acorn worm</name>
    <dbReference type="NCBI Taxonomy" id="10224"/>
    <lineage>
        <taxon>Eukaryota</taxon>
        <taxon>Metazoa</taxon>
        <taxon>Hemichordata</taxon>
        <taxon>Enteropneusta</taxon>
        <taxon>Harrimaniidae</taxon>
        <taxon>Saccoglossus</taxon>
    </lineage>
</organism>
<keyword evidence="8 9" id="KW-0325">Glycoprotein</keyword>
<comment type="similarity">
    <text evidence="2 9">Belongs to the sulfotransferase 2 family.</text>
</comment>
<proteinExistence type="inferred from homology"/>
<comment type="subcellular location">
    <subcellularLocation>
        <location evidence="1 9">Golgi apparatus membrane</location>
        <topology evidence="1 9">Single-pass type II membrane protein</topology>
    </subcellularLocation>
</comment>
<reference evidence="11" key="1">
    <citation type="submission" date="2025-08" db="UniProtKB">
        <authorList>
            <consortium name="RefSeq"/>
        </authorList>
    </citation>
    <scope>IDENTIFICATION</scope>
    <source>
        <tissue evidence="11">Testes</tissue>
    </source>
</reference>
<keyword evidence="10" id="KW-1185">Reference proteome</keyword>
<keyword evidence="9" id="KW-0119">Carbohydrate metabolism</keyword>
<dbReference type="EC" id="2.8.2.-" evidence="9"/>
<evidence type="ECO:0000256" key="6">
    <source>
        <dbReference type="ARBA" id="ARBA00023034"/>
    </source>
</evidence>
<evidence type="ECO:0000256" key="8">
    <source>
        <dbReference type="ARBA" id="ARBA00023180"/>
    </source>
</evidence>
<evidence type="ECO:0000256" key="5">
    <source>
        <dbReference type="ARBA" id="ARBA00022989"/>
    </source>
</evidence>
<dbReference type="PANTHER" id="PTHR12137">
    <property type="entry name" value="CARBOHYDRATE SULFOTRANSFERASE"/>
    <property type="match status" value="1"/>
</dbReference>
<dbReference type="Proteomes" id="UP000694865">
    <property type="component" value="Unplaced"/>
</dbReference>
<dbReference type="InterPro" id="IPR005331">
    <property type="entry name" value="Sulfotransferase"/>
</dbReference>
<evidence type="ECO:0000256" key="1">
    <source>
        <dbReference type="ARBA" id="ARBA00004323"/>
    </source>
</evidence>
<evidence type="ECO:0000256" key="4">
    <source>
        <dbReference type="ARBA" id="ARBA00022692"/>
    </source>
</evidence>
<evidence type="ECO:0000256" key="7">
    <source>
        <dbReference type="ARBA" id="ARBA00023136"/>
    </source>
</evidence>
<dbReference type="RefSeq" id="XP_002731792.2">
    <property type="nucleotide sequence ID" value="XM_002731746.2"/>
</dbReference>
<feature type="non-terminal residue" evidence="11">
    <location>
        <position position="1"/>
    </location>
</feature>
<evidence type="ECO:0000256" key="2">
    <source>
        <dbReference type="ARBA" id="ARBA00006339"/>
    </source>
</evidence>
<protein>
    <recommendedName>
        <fullName evidence="9">Carbohydrate sulfotransferase</fullName>
        <ecNumber evidence="9">2.8.2.-</ecNumber>
    </recommendedName>
</protein>
<evidence type="ECO:0000313" key="10">
    <source>
        <dbReference type="Proteomes" id="UP000694865"/>
    </source>
</evidence>
<keyword evidence="9" id="KW-0735">Signal-anchor</keyword>
<evidence type="ECO:0000313" key="11">
    <source>
        <dbReference type="RefSeq" id="XP_002731792.2"/>
    </source>
</evidence>
<keyword evidence="6 9" id="KW-0333">Golgi apparatus</keyword>
<keyword evidence="3 9" id="KW-0808">Transferase</keyword>
<sequence>VMFLSFLISNKFINITTGAKSNKMLPICFTATDKMFMQNYKSQGPPIFVINKSKGFKNNRMNSEIQRKSQDTIHQKSISDMNEIQRQRKHLIQQICAKMKWNTTYYHEPDKNRKIIIIDKYHFQYCRIPKIGNTSWKRIILTLLGVIDNTDSEISFRKIHCHEYPTISLMEPNKNYTSFLFVRHPFQRILSAYKDKILKSFEGDFQITRRQILSEYRQNVTDENSGADVSFPEFVKFLVNLKGNLNAHWDFQHTHCAVCELSYDFIGHFENLVEESNYLLHLLGINTIVFPKHEYSYHVTNSSEKDIYLNYFSQVSSEDILKLYEFYKMDFELFGYSFPQELF</sequence>
<dbReference type="InterPro" id="IPR018011">
    <property type="entry name" value="Carb_sulfotrans_8-10"/>
</dbReference>
<keyword evidence="7" id="KW-0472">Membrane</keyword>
<keyword evidence="5" id="KW-1133">Transmembrane helix</keyword>
<dbReference type="Pfam" id="PF03567">
    <property type="entry name" value="Sulfotransfer_2"/>
    <property type="match status" value="1"/>
</dbReference>
<name>A0ABM0GKD3_SACKO</name>
<keyword evidence="4" id="KW-0812">Transmembrane</keyword>
<dbReference type="PANTHER" id="PTHR12137:SF54">
    <property type="entry name" value="CARBOHYDRATE SULFOTRANSFERASE"/>
    <property type="match status" value="1"/>
</dbReference>
<dbReference type="GeneID" id="100374664"/>